<dbReference type="InterPro" id="IPR015422">
    <property type="entry name" value="PyrdxlP-dep_Trfase_small"/>
</dbReference>
<dbReference type="PIRSF" id="PIRSF005572">
    <property type="entry name" value="NifS"/>
    <property type="match status" value="1"/>
</dbReference>
<evidence type="ECO:0000256" key="7">
    <source>
        <dbReference type="ARBA" id="ARBA00023014"/>
    </source>
</evidence>
<evidence type="ECO:0000256" key="1">
    <source>
        <dbReference type="ARBA" id="ARBA00001933"/>
    </source>
</evidence>
<dbReference type="InterPro" id="IPR000192">
    <property type="entry name" value="Aminotrans_V_dom"/>
</dbReference>
<dbReference type="AlphaFoldDB" id="A0A518BD94"/>
<comment type="catalytic activity">
    <reaction evidence="8">
        <text>(sulfur carrier)-H + L-cysteine = (sulfur carrier)-SH + L-alanine</text>
        <dbReference type="Rhea" id="RHEA:43892"/>
        <dbReference type="Rhea" id="RHEA-COMP:14737"/>
        <dbReference type="Rhea" id="RHEA-COMP:14739"/>
        <dbReference type="ChEBI" id="CHEBI:29917"/>
        <dbReference type="ChEBI" id="CHEBI:35235"/>
        <dbReference type="ChEBI" id="CHEBI:57972"/>
        <dbReference type="ChEBI" id="CHEBI:64428"/>
        <dbReference type="EC" id="2.8.1.7"/>
    </reaction>
</comment>
<sequence>MNEIYLDNNATTPLDPEVFEEMTPYLAGFHGNPSSQHALGRRARRAIDGARERIAAVLHADPSEIVFTSGATEANNQAVAAIAGRPEGHVLLNPADHPSTLEPTRDLARKGMRVEELSLDGEGFVDRFAEQVRDETRLVVCQLANGESGTVQEIAKLVASMPRGCRFHCDAVQAIGRLPVDFRELGVTTLSLSGHKLHGPVGIGALLVRRDTSCTALLRGGHQQQGLRPGTESVANIVGLGKAIELACRRMPTEIASIAALRDRFEAALLKHLEGTVVNGTTERRLANTSNLSFPGTTAEKLLMALDLAGVCCSAGTACASGSLEPSPVLVAMGLEGDRLNGAVRFSLSRLTTSEEVDLAVDRIARVVERLRGRND</sequence>
<gene>
    <name evidence="10" type="primary">nifS</name>
    <name evidence="10" type="ORF">Pan216_58330</name>
</gene>
<keyword evidence="4" id="KW-0479">Metal-binding</keyword>
<dbReference type="EMBL" id="CP036279">
    <property type="protein sequence ID" value="QDU64939.1"/>
    <property type="molecule type" value="Genomic_DNA"/>
</dbReference>
<evidence type="ECO:0000256" key="2">
    <source>
        <dbReference type="ARBA" id="ARBA00006490"/>
    </source>
</evidence>
<dbReference type="GO" id="GO:0051536">
    <property type="term" value="F:iron-sulfur cluster binding"/>
    <property type="evidence" value="ECO:0007669"/>
    <property type="project" value="UniProtKB-KW"/>
</dbReference>
<evidence type="ECO:0000256" key="5">
    <source>
        <dbReference type="ARBA" id="ARBA00022898"/>
    </source>
</evidence>
<dbReference type="GO" id="GO:0046872">
    <property type="term" value="F:metal ion binding"/>
    <property type="evidence" value="ECO:0007669"/>
    <property type="project" value="UniProtKB-KW"/>
</dbReference>
<accession>A0A518BD94</accession>
<dbReference type="OrthoDB" id="9808002at2"/>
<evidence type="ECO:0000313" key="11">
    <source>
        <dbReference type="Proteomes" id="UP000317093"/>
    </source>
</evidence>
<dbReference type="PANTHER" id="PTHR11601:SF34">
    <property type="entry name" value="CYSTEINE DESULFURASE"/>
    <property type="match status" value="1"/>
</dbReference>
<name>A0A518BD94_9BACT</name>
<evidence type="ECO:0000256" key="8">
    <source>
        <dbReference type="ARBA" id="ARBA00050776"/>
    </source>
</evidence>
<proteinExistence type="inferred from homology"/>
<keyword evidence="3 10" id="KW-0808">Transferase</keyword>
<dbReference type="Gene3D" id="3.90.1150.10">
    <property type="entry name" value="Aspartate Aminotransferase, domain 1"/>
    <property type="match status" value="1"/>
</dbReference>
<dbReference type="GO" id="GO:0031071">
    <property type="term" value="F:cysteine desulfurase activity"/>
    <property type="evidence" value="ECO:0007669"/>
    <property type="project" value="UniProtKB-EC"/>
</dbReference>
<evidence type="ECO:0000256" key="4">
    <source>
        <dbReference type="ARBA" id="ARBA00022723"/>
    </source>
</evidence>
<keyword evidence="11" id="KW-1185">Reference proteome</keyword>
<protein>
    <submittedName>
        <fullName evidence="10">Cysteine desulfurase</fullName>
        <ecNumber evidence="10">2.8.1.7</ecNumber>
    </submittedName>
</protein>
<dbReference type="Proteomes" id="UP000317093">
    <property type="component" value="Chromosome"/>
</dbReference>
<comment type="similarity">
    <text evidence="2">Belongs to the class-V pyridoxal-phosphate-dependent aminotransferase family. NifS/IscS subfamily.</text>
</comment>
<dbReference type="PANTHER" id="PTHR11601">
    <property type="entry name" value="CYSTEINE DESULFURYLASE FAMILY MEMBER"/>
    <property type="match status" value="1"/>
</dbReference>
<reference evidence="10 11" key="1">
    <citation type="submission" date="2019-02" db="EMBL/GenBank/DDBJ databases">
        <title>Deep-cultivation of Planctomycetes and their phenomic and genomic characterization uncovers novel biology.</title>
        <authorList>
            <person name="Wiegand S."/>
            <person name="Jogler M."/>
            <person name="Boedeker C."/>
            <person name="Pinto D."/>
            <person name="Vollmers J."/>
            <person name="Rivas-Marin E."/>
            <person name="Kohn T."/>
            <person name="Peeters S.H."/>
            <person name="Heuer A."/>
            <person name="Rast P."/>
            <person name="Oberbeckmann S."/>
            <person name="Bunk B."/>
            <person name="Jeske O."/>
            <person name="Meyerdierks A."/>
            <person name="Storesund J.E."/>
            <person name="Kallscheuer N."/>
            <person name="Luecker S."/>
            <person name="Lage O.M."/>
            <person name="Pohl T."/>
            <person name="Merkel B.J."/>
            <person name="Hornburger P."/>
            <person name="Mueller R.-W."/>
            <person name="Bruemmer F."/>
            <person name="Labrenz M."/>
            <person name="Spormann A.M."/>
            <person name="Op den Camp H."/>
            <person name="Overmann J."/>
            <person name="Amann R."/>
            <person name="Jetten M.S.M."/>
            <person name="Mascher T."/>
            <person name="Medema M.H."/>
            <person name="Devos D.P."/>
            <person name="Kaster A.-K."/>
            <person name="Ovreas L."/>
            <person name="Rohde M."/>
            <person name="Galperin M.Y."/>
            <person name="Jogler C."/>
        </authorList>
    </citation>
    <scope>NUCLEOTIDE SEQUENCE [LARGE SCALE GENOMIC DNA]</scope>
    <source>
        <strain evidence="10 11">Pan216</strain>
    </source>
</reference>
<dbReference type="Gene3D" id="3.40.640.10">
    <property type="entry name" value="Type I PLP-dependent aspartate aminotransferase-like (Major domain)"/>
    <property type="match status" value="1"/>
</dbReference>
<dbReference type="InterPro" id="IPR016454">
    <property type="entry name" value="Cysteine_dSase"/>
</dbReference>
<dbReference type="InterPro" id="IPR015424">
    <property type="entry name" value="PyrdxlP-dep_Trfase"/>
</dbReference>
<organism evidence="10 11">
    <name type="scientific">Kolteria novifilia</name>
    <dbReference type="NCBI Taxonomy" id="2527975"/>
    <lineage>
        <taxon>Bacteria</taxon>
        <taxon>Pseudomonadati</taxon>
        <taxon>Planctomycetota</taxon>
        <taxon>Planctomycetia</taxon>
        <taxon>Kolteriales</taxon>
        <taxon>Kolteriaceae</taxon>
        <taxon>Kolteria</taxon>
    </lineage>
</organism>
<dbReference type="KEGG" id="knv:Pan216_58330"/>
<dbReference type="Gene3D" id="1.10.260.50">
    <property type="match status" value="1"/>
</dbReference>
<comment type="cofactor">
    <cofactor evidence="1">
        <name>pyridoxal 5'-phosphate</name>
        <dbReference type="ChEBI" id="CHEBI:597326"/>
    </cofactor>
</comment>
<dbReference type="InterPro" id="IPR015421">
    <property type="entry name" value="PyrdxlP-dep_Trfase_major"/>
</dbReference>
<evidence type="ECO:0000313" key="10">
    <source>
        <dbReference type="EMBL" id="QDU64939.1"/>
    </source>
</evidence>
<dbReference type="SUPFAM" id="SSF53383">
    <property type="entry name" value="PLP-dependent transferases"/>
    <property type="match status" value="1"/>
</dbReference>
<keyword evidence="5" id="KW-0663">Pyridoxal phosphate</keyword>
<evidence type="ECO:0000256" key="6">
    <source>
        <dbReference type="ARBA" id="ARBA00023004"/>
    </source>
</evidence>
<dbReference type="Pfam" id="PF00266">
    <property type="entry name" value="Aminotran_5"/>
    <property type="match status" value="1"/>
</dbReference>
<feature type="domain" description="Aminotransferase class V" evidence="9">
    <location>
        <begin position="4"/>
        <end position="358"/>
    </location>
</feature>
<keyword evidence="7" id="KW-0411">Iron-sulfur</keyword>
<dbReference type="EC" id="2.8.1.7" evidence="10"/>
<evidence type="ECO:0000259" key="9">
    <source>
        <dbReference type="Pfam" id="PF00266"/>
    </source>
</evidence>
<keyword evidence="6" id="KW-0408">Iron</keyword>
<evidence type="ECO:0000256" key="3">
    <source>
        <dbReference type="ARBA" id="ARBA00022679"/>
    </source>
</evidence>
<dbReference type="RefSeq" id="WP_145263496.1">
    <property type="nucleotide sequence ID" value="NZ_CP036279.1"/>
</dbReference>